<dbReference type="GO" id="GO:0052908">
    <property type="term" value="F:16S rRNA (adenine(1518)-N(6)/adenine(1519)-N(6))-dimethyltransferase activity"/>
    <property type="evidence" value="ECO:0007669"/>
    <property type="project" value="UniProtKB-EC"/>
</dbReference>
<dbReference type="AlphaFoldDB" id="A0A3B0YR80"/>
<keyword evidence="3 6" id="KW-0808">Transferase</keyword>
<dbReference type="SUPFAM" id="SSF53335">
    <property type="entry name" value="S-adenosyl-L-methionine-dependent methyltransferases"/>
    <property type="match status" value="1"/>
</dbReference>
<feature type="non-terminal residue" evidence="6">
    <location>
        <position position="1"/>
    </location>
</feature>
<protein>
    <submittedName>
        <fullName evidence="6">SSU rRNA (Adenine(1518)-N(6)/adenine(1519)-N(6))-dimethyltransferase</fullName>
        <ecNumber evidence="6">2.1.1.182</ecNumber>
    </submittedName>
</protein>
<keyword evidence="1" id="KW-0698">rRNA processing</keyword>
<dbReference type="GO" id="GO:0003723">
    <property type="term" value="F:RNA binding"/>
    <property type="evidence" value="ECO:0007669"/>
    <property type="project" value="UniProtKB-KW"/>
</dbReference>
<dbReference type="Gene3D" id="1.10.8.100">
    <property type="entry name" value="Ribosomal RNA adenine dimethylase-like, domain 2"/>
    <property type="match status" value="1"/>
</dbReference>
<gene>
    <name evidence="6" type="ORF">MNBD_GAMMA15-2614</name>
</gene>
<evidence type="ECO:0000256" key="5">
    <source>
        <dbReference type="ARBA" id="ARBA00022884"/>
    </source>
</evidence>
<accession>A0A3B0YR80</accession>
<organism evidence="6">
    <name type="scientific">hydrothermal vent metagenome</name>
    <dbReference type="NCBI Taxonomy" id="652676"/>
    <lineage>
        <taxon>unclassified sequences</taxon>
        <taxon>metagenomes</taxon>
        <taxon>ecological metagenomes</taxon>
    </lineage>
</organism>
<keyword evidence="2 6" id="KW-0489">Methyltransferase</keyword>
<dbReference type="PROSITE" id="PS51689">
    <property type="entry name" value="SAM_RNA_A_N6_MT"/>
    <property type="match status" value="1"/>
</dbReference>
<dbReference type="EMBL" id="UOFN01000070">
    <property type="protein sequence ID" value="VAW76829.1"/>
    <property type="molecule type" value="Genomic_DNA"/>
</dbReference>
<dbReference type="InterPro" id="IPR001737">
    <property type="entry name" value="KsgA/Erm"/>
</dbReference>
<dbReference type="InterPro" id="IPR023165">
    <property type="entry name" value="rRNA_Ade_diMease-like_C"/>
</dbReference>
<keyword evidence="4" id="KW-0949">S-adenosyl-L-methionine</keyword>
<keyword evidence="5" id="KW-0694">RNA-binding</keyword>
<sequence>SQRRKTLRNTLKKLLSAEHIEAAGADPRARPETITLEQYIALSNQLTQVQKT</sequence>
<dbReference type="FunFam" id="1.10.8.100:FF:000001">
    <property type="entry name" value="Ribosomal RNA small subunit methyltransferase A"/>
    <property type="match status" value="1"/>
</dbReference>
<evidence type="ECO:0000256" key="3">
    <source>
        <dbReference type="ARBA" id="ARBA00022679"/>
    </source>
</evidence>
<reference evidence="6" key="1">
    <citation type="submission" date="2018-06" db="EMBL/GenBank/DDBJ databases">
        <authorList>
            <person name="Zhirakovskaya E."/>
        </authorList>
    </citation>
    <scope>NUCLEOTIDE SEQUENCE</scope>
</reference>
<proteinExistence type="predicted"/>
<evidence type="ECO:0000256" key="4">
    <source>
        <dbReference type="ARBA" id="ARBA00022691"/>
    </source>
</evidence>
<dbReference type="InterPro" id="IPR029063">
    <property type="entry name" value="SAM-dependent_MTases_sf"/>
</dbReference>
<evidence type="ECO:0000256" key="2">
    <source>
        <dbReference type="ARBA" id="ARBA00022603"/>
    </source>
</evidence>
<evidence type="ECO:0000313" key="6">
    <source>
        <dbReference type="EMBL" id="VAW76829.1"/>
    </source>
</evidence>
<evidence type="ECO:0000256" key="1">
    <source>
        <dbReference type="ARBA" id="ARBA00022552"/>
    </source>
</evidence>
<name>A0A3B0YR80_9ZZZZ</name>
<dbReference type="EC" id="2.1.1.182" evidence="6"/>